<dbReference type="AlphaFoldDB" id="C6DAB2"/>
<evidence type="ECO:0000313" key="1">
    <source>
        <dbReference type="EMBL" id="ACT11920.1"/>
    </source>
</evidence>
<proteinExistence type="predicted"/>
<protein>
    <submittedName>
        <fullName evidence="1">Uncharacterized protein</fullName>
    </submittedName>
</protein>
<accession>C6DAB2</accession>
<dbReference type="KEGG" id="pct:PC1_0870"/>
<dbReference type="EMBL" id="CP001657">
    <property type="protein sequence ID" value="ACT11920.1"/>
    <property type="molecule type" value="Genomic_DNA"/>
</dbReference>
<dbReference type="STRING" id="561230.PC1_0870"/>
<dbReference type="eggNOG" id="ENOG5032B0W">
    <property type="taxonomic scope" value="Bacteria"/>
</dbReference>
<reference evidence="1 2" key="1">
    <citation type="submission" date="2009-07" db="EMBL/GenBank/DDBJ databases">
        <title>Complete sequence of Pectobacterium carotovorum subsp. carotovorum PC1.</title>
        <authorList>
            <consortium name="US DOE Joint Genome Institute"/>
            <person name="Lucas S."/>
            <person name="Copeland A."/>
            <person name="Lapidus A."/>
            <person name="Glavina del Rio T."/>
            <person name="Tice H."/>
            <person name="Bruce D."/>
            <person name="Goodwin L."/>
            <person name="Pitluck S."/>
            <person name="Munk A.C."/>
            <person name="Brettin T."/>
            <person name="Detter J.C."/>
            <person name="Han C."/>
            <person name="Tapia R."/>
            <person name="Larimer F."/>
            <person name="Land M."/>
            <person name="Hauser L."/>
            <person name="Kyrpides N."/>
            <person name="Mikhailova N."/>
            <person name="Balakrishnan V."/>
            <person name="Glasner J."/>
            <person name="Perna N.T."/>
        </authorList>
    </citation>
    <scope>NUCLEOTIDE SEQUENCE [LARGE SCALE GENOMIC DNA]</scope>
    <source>
        <strain evidence="1 2">PC1</strain>
    </source>
</reference>
<gene>
    <name evidence="1" type="ordered locus">PC1_0870</name>
</gene>
<name>C6DAB2_PECCP</name>
<dbReference type="Proteomes" id="UP000002736">
    <property type="component" value="Chromosome"/>
</dbReference>
<organism evidence="1 2">
    <name type="scientific">Pectobacterium carotovorum subsp. carotovorum (strain PC1)</name>
    <dbReference type="NCBI Taxonomy" id="561230"/>
    <lineage>
        <taxon>Bacteria</taxon>
        <taxon>Pseudomonadati</taxon>
        <taxon>Pseudomonadota</taxon>
        <taxon>Gammaproteobacteria</taxon>
        <taxon>Enterobacterales</taxon>
        <taxon>Pectobacteriaceae</taxon>
        <taxon>Pectobacterium</taxon>
    </lineage>
</organism>
<sequence length="170" mass="18442">MRAGRPYCLWHGGMSWLDATPKPPGSTAAHRRALRATNPFKTRVLACYFSFSQARCEITGNAALNGLVAPRYRLVAGDLAATVCGASPPNKPTRGRVFLLAGAAKFIRLPPACSVSLGENARGWVRAMQISHFYEMKFTRLAPLFNCCCSHPLKSHTSAACHIACFCKNG</sequence>
<evidence type="ECO:0000313" key="2">
    <source>
        <dbReference type="Proteomes" id="UP000002736"/>
    </source>
</evidence>
<dbReference type="HOGENOM" id="CLU_1480692_0_0_6"/>